<proteinExistence type="predicted"/>
<organism evidence="2">
    <name type="scientific">Tanacetum cinerariifolium</name>
    <name type="common">Dalmatian daisy</name>
    <name type="synonym">Chrysanthemum cinerariifolium</name>
    <dbReference type="NCBI Taxonomy" id="118510"/>
    <lineage>
        <taxon>Eukaryota</taxon>
        <taxon>Viridiplantae</taxon>
        <taxon>Streptophyta</taxon>
        <taxon>Embryophyta</taxon>
        <taxon>Tracheophyta</taxon>
        <taxon>Spermatophyta</taxon>
        <taxon>Magnoliopsida</taxon>
        <taxon>eudicotyledons</taxon>
        <taxon>Gunneridae</taxon>
        <taxon>Pentapetalae</taxon>
        <taxon>asterids</taxon>
        <taxon>campanulids</taxon>
        <taxon>Asterales</taxon>
        <taxon>Asteraceae</taxon>
        <taxon>Asteroideae</taxon>
        <taxon>Anthemideae</taxon>
        <taxon>Anthemidinae</taxon>
        <taxon>Tanacetum</taxon>
    </lineage>
</organism>
<reference evidence="2" key="1">
    <citation type="journal article" date="2019" name="Sci. Rep.">
        <title>Draft genome of Tanacetum cinerariifolium, the natural source of mosquito coil.</title>
        <authorList>
            <person name="Yamashiro T."/>
            <person name="Shiraishi A."/>
            <person name="Satake H."/>
            <person name="Nakayama K."/>
        </authorList>
    </citation>
    <scope>NUCLEOTIDE SEQUENCE</scope>
</reference>
<sequence length="75" mass="7907">VGAIRSTEGNSLTGSDKNCWPSTNLRWARTGASGNLDDGARDSCLLGLYLAGSNSLSASELSEHKKGETNGKCYR</sequence>
<name>A0A699K865_TANCI</name>
<comment type="caution">
    <text evidence="2">The sequence shown here is derived from an EMBL/GenBank/DDBJ whole genome shotgun (WGS) entry which is preliminary data.</text>
</comment>
<accession>A0A699K865</accession>
<evidence type="ECO:0000313" key="2">
    <source>
        <dbReference type="EMBL" id="GFA80022.1"/>
    </source>
</evidence>
<gene>
    <name evidence="2" type="ORF">Tci_651994</name>
</gene>
<protein>
    <submittedName>
        <fullName evidence="2">Uncharacterized protein</fullName>
    </submittedName>
</protein>
<dbReference type="AlphaFoldDB" id="A0A699K865"/>
<dbReference type="EMBL" id="BKCJ010490376">
    <property type="protein sequence ID" value="GFA80022.1"/>
    <property type="molecule type" value="Genomic_DNA"/>
</dbReference>
<evidence type="ECO:0000256" key="1">
    <source>
        <dbReference type="SAM" id="MobiDB-lite"/>
    </source>
</evidence>
<feature type="non-terminal residue" evidence="2">
    <location>
        <position position="1"/>
    </location>
</feature>
<feature type="region of interest" description="Disordered" evidence="1">
    <location>
        <begin position="56"/>
        <end position="75"/>
    </location>
</feature>